<evidence type="ECO:0000256" key="1">
    <source>
        <dbReference type="SAM" id="MobiDB-lite"/>
    </source>
</evidence>
<evidence type="ECO:0000313" key="4">
    <source>
        <dbReference type="EMBL" id="QJR37435.1"/>
    </source>
</evidence>
<feature type="chain" id="PRO_5027071134" evidence="2">
    <location>
        <begin position="24"/>
        <end position="624"/>
    </location>
</feature>
<accession>A0A6M4IT93</accession>
<dbReference type="Pfam" id="PF04389">
    <property type="entry name" value="Peptidase_M28"/>
    <property type="match status" value="1"/>
</dbReference>
<organism evidence="4 5">
    <name type="scientific">Gemmatimonas groenlandica</name>
    <dbReference type="NCBI Taxonomy" id="2732249"/>
    <lineage>
        <taxon>Bacteria</taxon>
        <taxon>Pseudomonadati</taxon>
        <taxon>Gemmatimonadota</taxon>
        <taxon>Gemmatimonadia</taxon>
        <taxon>Gemmatimonadales</taxon>
        <taxon>Gemmatimonadaceae</taxon>
        <taxon>Gemmatimonas</taxon>
    </lineage>
</organism>
<name>A0A6M4IT93_9BACT</name>
<dbReference type="Proteomes" id="UP000500938">
    <property type="component" value="Chromosome"/>
</dbReference>
<dbReference type="AlphaFoldDB" id="A0A6M4IT93"/>
<feature type="region of interest" description="Disordered" evidence="1">
    <location>
        <begin position="27"/>
        <end position="49"/>
    </location>
</feature>
<sequence length="624" mass="66406">MFRPARLAATAMALLTGASVALSAQNRPNATKVARPERPVWPDEGPRTWAPRPTVASITANDLRTRLYQFADDSMQGRRIGEKGNFKGTEYIAGEFKRFGLKPAGDSGTYFQTLPFGPTQFDSSGSSLMIGATALSAKRDWIPTAPSAQNGFGGKAELNGVPAVFAGTWGDTAVMLDPEAFKGKVAVFLAAPGAGASGGVRGPASFVSCADVPNKFGVNAILAADKVAAATPARPAAPAAAAGARDPRARRAGAVAVLVIGLEEMTPATVNAAFEGRNGMRPTTALNADAPAGATISRKTAEQLFGKPIDQVTVGTVGQPITASWNQTWRPAAYAARNVIAVLPGSDPTLKEEYVLVGAHNDHVGINTTVVDHDSLRATNFVTRRQGSNDPTCIPTAEQQVKINALIAKARASRPARKDSIMNGADDDGSGSMVLLELAERFAKEKPARSVIFVSHQGEEGGLLGSRWFVDNPTIPIEKVVAAHNMDMVGKGRVDQVKFGGPNSVQMLGARRLSRDFGDIIDSVNANSPEPMAIDKSWDIPANPLNRFCRSDQVNYVRKNIPVVYMSLGYGPDYHMQSDEPQYIDYDHAARLGRFVHDVMTAVANRKEKPEIGGADPTYPSCNR</sequence>
<protein>
    <submittedName>
        <fullName evidence="4">M28 family peptidase</fullName>
    </submittedName>
</protein>
<evidence type="ECO:0000259" key="3">
    <source>
        <dbReference type="Pfam" id="PF04389"/>
    </source>
</evidence>
<keyword evidence="5" id="KW-1185">Reference proteome</keyword>
<reference evidence="4 5" key="1">
    <citation type="submission" date="2020-05" db="EMBL/GenBank/DDBJ databases">
        <title>Complete genome sequence of Gemmatimonas greenlandica TET16.</title>
        <authorList>
            <person name="Zeng Y."/>
        </authorList>
    </citation>
    <scope>NUCLEOTIDE SEQUENCE [LARGE SCALE GENOMIC DNA]</scope>
    <source>
        <strain evidence="4 5">TET16</strain>
    </source>
</reference>
<evidence type="ECO:0000256" key="2">
    <source>
        <dbReference type="SAM" id="SignalP"/>
    </source>
</evidence>
<evidence type="ECO:0000313" key="5">
    <source>
        <dbReference type="Proteomes" id="UP000500938"/>
    </source>
</evidence>
<proteinExistence type="predicted"/>
<dbReference type="InterPro" id="IPR007484">
    <property type="entry name" value="Peptidase_M28"/>
</dbReference>
<dbReference type="PANTHER" id="PTHR12147">
    <property type="entry name" value="METALLOPEPTIDASE M28 FAMILY MEMBER"/>
    <property type="match status" value="1"/>
</dbReference>
<keyword evidence="2" id="KW-0732">Signal</keyword>
<gene>
    <name evidence="4" type="ORF">HKW67_18925</name>
</gene>
<dbReference type="EMBL" id="CP053085">
    <property type="protein sequence ID" value="QJR37435.1"/>
    <property type="molecule type" value="Genomic_DNA"/>
</dbReference>
<dbReference type="InterPro" id="IPR045175">
    <property type="entry name" value="M28_fam"/>
</dbReference>
<dbReference type="GO" id="GO:0006508">
    <property type="term" value="P:proteolysis"/>
    <property type="evidence" value="ECO:0007669"/>
    <property type="project" value="InterPro"/>
</dbReference>
<dbReference type="KEGG" id="ggr:HKW67_18925"/>
<feature type="signal peptide" evidence="2">
    <location>
        <begin position="1"/>
        <end position="23"/>
    </location>
</feature>
<feature type="domain" description="Peptidase M28" evidence="3">
    <location>
        <begin position="338"/>
        <end position="599"/>
    </location>
</feature>
<dbReference type="GO" id="GO:0008235">
    <property type="term" value="F:metalloexopeptidase activity"/>
    <property type="evidence" value="ECO:0007669"/>
    <property type="project" value="InterPro"/>
</dbReference>
<feature type="compositionally biased region" description="Basic and acidic residues" evidence="1">
    <location>
        <begin position="34"/>
        <end position="46"/>
    </location>
</feature>
<dbReference type="Gene3D" id="3.40.630.10">
    <property type="entry name" value="Zn peptidases"/>
    <property type="match status" value="1"/>
</dbReference>
<dbReference type="PANTHER" id="PTHR12147:SF26">
    <property type="entry name" value="PEPTIDASE M28 DOMAIN-CONTAINING PROTEIN"/>
    <property type="match status" value="1"/>
</dbReference>
<dbReference type="SUPFAM" id="SSF53187">
    <property type="entry name" value="Zn-dependent exopeptidases"/>
    <property type="match status" value="1"/>
</dbReference>
<dbReference type="RefSeq" id="WP_171226870.1">
    <property type="nucleotide sequence ID" value="NZ_CP053085.1"/>
</dbReference>